<evidence type="ECO:0000313" key="1">
    <source>
        <dbReference type="EMBL" id="TCN67569.1"/>
    </source>
</evidence>
<dbReference type="Pfam" id="PF21699">
    <property type="entry name" value="TM1266-like"/>
    <property type="match status" value="1"/>
</dbReference>
<accession>A0A4R2EST0</accession>
<gene>
    <name evidence="1" type="ORF">CLV25_10728</name>
</gene>
<evidence type="ECO:0000313" key="2">
    <source>
        <dbReference type="Proteomes" id="UP000294830"/>
    </source>
</evidence>
<dbReference type="NCBIfam" id="TIGR03959">
    <property type="entry name" value="hyd_TM1266"/>
    <property type="match status" value="1"/>
</dbReference>
<sequence length="90" mass="9612">MEKRIGAALIVVDDRRAVEQLNIIISKHSNIILGRQGLPLADRSISVISLVLEGTTDEIGAFTGPVGRLKGVAIKSIMLPATSTSNRSNF</sequence>
<dbReference type="AlphaFoldDB" id="A0A4R2EST0"/>
<dbReference type="OrthoDB" id="9796135at2"/>
<dbReference type="Gene3D" id="3.30.70.1150">
    <property type="entry name" value="ACT-like. Chain A, domain 2"/>
    <property type="match status" value="1"/>
</dbReference>
<protein>
    <submittedName>
        <fullName evidence="1">Putative iron-only hydrogenase system regulator</fullName>
    </submittedName>
</protein>
<comment type="caution">
    <text evidence="1">The sequence shown here is derived from an EMBL/GenBank/DDBJ whole genome shotgun (WGS) entry which is preliminary data.</text>
</comment>
<proteinExistence type="predicted"/>
<keyword evidence="2" id="KW-1185">Reference proteome</keyword>
<organism evidence="1 2">
    <name type="scientific">Acetobacteroides hydrogenigenes</name>
    <dbReference type="NCBI Taxonomy" id="979970"/>
    <lineage>
        <taxon>Bacteria</taxon>
        <taxon>Pseudomonadati</taxon>
        <taxon>Bacteroidota</taxon>
        <taxon>Bacteroidia</taxon>
        <taxon>Bacteroidales</taxon>
        <taxon>Rikenellaceae</taxon>
        <taxon>Acetobacteroides</taxon>
    </lineage>
</organism>
<name>A0A4R2EST0_9BACT</name>
<dbReference type="SUPFAM" id="SSF55021">
    <property type="entry name" value="ACT-like"/>
    <property type="match status" value="1"/>
</dbReference>
<dbReference type="InterPro" id="IPR045865">
    <property type="entry name" value="ACT-like_dom_sf"/>
</dbReference>
<reference evidence="1 2" key="1">
    <citation type="submission" date="2019-03" db="EMBL/GenBank/DDBJ databases">
        <title>Genomic Encyclopedia of Archaeal and Bacterial Type Strains, Phase II (KMG-II): from individual species to whole genera.</title>
        <authorList>
            <person name="Goeker M."/>
        </authorList>
    </citation>
    <scope>NUCLEOTIDE SEQUENCE [LARGE SCALE GENOMIC DNA]</scope>
    <source>
        <strain evidence="1 2">RL-C</strain>
    </source>
</reference>
<dbReference type="InterPro" id="IPR027271">
    <property type="entry name" value="Acetolactate_synth/TF_NikR_C"/>
</dbReference>
<dbReference type="Proteomes" id="UP000294830">
    <property type="component" value="Unassembled WGS sequence"/>
</dbReference>
<dbReference type="InterPro" id="IPR023860">
    <property type="entry name" value="FeFe-hyd_TM1266"/>
</dbReference>
<dbReference type="EMBL" id="SLWB01000007">
    <property type="protein sequence ID" value="TCN67569.1"/>
    <property type="molecule type" value="Genomic_DNA"/>
</dbReference>
<dbReference type="RefSeq" id="WP_131839210.1">
    <property type="nucleotide sequence ID" value="NZ_SLWB01000007.1"/>
</dbReference>